<protein>
    <submittedName>
        <fullName evidence="4">Pyridine nucleotide-disulfide oxidoreductase</fullName>
    </submittedName>
</protein>
<dbReference type="EMBL" id="QFPP01000009">
    <property type="protein sequence ID" value="PZQ77836.1"/>
    <property type="molecule type" value="Genomic_DNA"/>
</dbReference>
<evidence type="ECO:0000256" key="2">
    <source>
        <dbReference type="ARBA" id="ARBA00023002"/>
    </source>
</evidence>
<gene>
    <name evidence="4" type="ORF">DI563_02425</name>
</gene>
<dbReference type="Proteomes" id="UP000249135">
    <property type="component" value="Unassembled WGS sequence"/>
</dbReference>
<accession>A0A2W5QLL3</accession>
<dbReference type="PRINTS" id="PR00469">
    <property type="entry name" value="PNDRDTASEII"/>
</dbReference>
<dbReference type="AlphaFoldDB" id="A0A2W5QLL3"/>
<dbReference type="InterPro" id="IPR023753">
    <property type="entry name" value="FAD/NAD-binding_dom"/>
</dbReference>
<sequence length="429" mass="45903">MGSNPRRVEPASDRAPTLVKVYGRLGSASAYAIRDFLHRCDVPFEWVPLGSDQDAREQADVGHLRDERLPVCVFPDGARMEAPTIRQLIERLGWFRNPSRAEYDLAIYGAGPAGLSAALYAGADGLSTVLIERWAVGGQAGSSSRIENYLGFPAGISGIELAERARMQAEKFGVEILLAREGVSAHLAPGRGVGVLEDGTKIVARTSICATGVTYRCLGLPNEAKLLGAGLYYGAGASEAPLTAGEHVVIVGGGNSAGRAAMHFATHAQRVSMVVRGDSLKSTLSHYLVERIATTPNIEVFTHTEVTALHGDRTLREITLRHAVTGAQRRVRTRWLFVCIGGEPQTQWAGAVGMVRDEAGYLVTGRDLLRDGARPAGWPLDREPYFLESNIPGVFAAGDVRHGAVRRCASAVGKGAMAVAFVHRVLGEC</sequence>
<name>A0A2W5QLL3_VARPD</name>
<evidence type="ECO:0000313" key="4">
    <source>
        <dbReference type="EMBL" id="PZQ77836.1"/>
    </source>
</evidence>
<dbReference type="PRINTS" id="PR00368">
    <property type="entry name" value="FADPNR"/>
</dbReference>
<dbReference type="SUPFAM" id="SSF51905">
    <property type="entry name" value="FAD/NAD(P)-binding domain"/>
    <property type="match status" value="1"/>
</dbReference>
<dbReference type="InterPro" id="IPR050097">
    <property type="entry name" value="Ferredoxin-NADP_redctase_2"/>
</dbReference>
<dbReference type="Gene3D" id="3.50.50.60">
    <property type="entry name" value="FAD/NAD(P)-binding domain"/>
    <property type="match status" value="2"/>
</dbReference>
<dbReference type="GO" id="GO:0016491">
    <property type="term" value="F:oxidoreductase activity"/>
    <property type="evidence" value="ECO:0007669"/>
    <property type="project" value="UniProtKB-KW"/>
</dbReference>
<evidence type="ECO:0000313" key="5">
    <source>
        <dbReference type="Proteomes" id="UP000249135"/>
    </source>
</evidence>
<keyword evidence="2" id="KW-0560">Oxidoreductase</keyword>
<feature type="domain" description="FAD/NAD(P)-binding" evidence="3">
    <location>
        <begin position="103"/>
        <end position="415"/>
    </location>
</feature>
<comment type="caution">
    <text evidence="4">The sequence shown here is derived from an EMBL/GenBank/DDBJ whole genome shotgun (WGS) entry which is preliminary data.</text>
</comment>
<dbReference type="PANTHER" id="PTHR48105">
    <property type="entry name" value="THIOREDOXIN REDUCTASE 1-RELATED-RELATED"/>
    <property type="match status" value="1"/>
</dbReference>
<proteinExistence type="predicted"/>
<evidence type="ECO:0000256" key="1">
    <source>
        <dbReference type="ARBA" id="ARBA00022630"/>
    </source>
</evidence>
<keyword evidence="1" id="KW-0285">Flavoprotein</keyword>
<reference evidence="4 5" key="1">
    <citation type="submission" date="2017-08" db="EMBL/GenBank/DDBJ databases">
        <title>Infants hospitalized years apart are colonized by the same room-sourced microbial strains.</title>
        <authorList>
            <person name="Brooks B."/>
            <person name="Olm M.R."/>
            <person name="Firek B.A."/>
            <person name="Baker R."/>
            <person name="Thomas B.C."/>
            <person name="Morowitz M.J."/>
            <person name="Banfield J.F."/>
        </authorList>
    </citation>
    <scope>NUCLEOTIDE SEQUENCE [LARGE SCALE GENOMIC DNA]</scope>
    <source>
        <strain evidence="4">S2_005_003_R2_41</strain>
    </source>
</reference>
<evidence type="ECO:0000259" key="3">
    <source>
        <dbReference type="Pfam" id="PF07992"/>
    </source>
</evidence>
<dbReference type="InterPro" id="IPR036188">
    <property type="entry name" value="FAD/NAD-bd_sf"/>
</dbReference>
<dbReference type="Pfam" id="PF07992">
    <property type="entry name" value="Pyr_redox_2"/>
    <property type="match status" value="1"/>
</dbReference>
<organism evidence="4 5">
    <name type="scientific">Variovorax paradoxus</name>
    <dbReference type="NCBI Taxonomy" id="34073"/>
    <lineage>
        <taxon>Bacteria</taxon>
        <taxon>Pseudomonadati</taxon>
        <taxon>Pseudomonadota</taxon>
        <taxon>Betaproteobacteria</taxon>
        <taxon>Burkholderiales</taxon>
        <taxon>Comamonadaceae</taxon>
        <taxon>Variovorax</taxon>
    </lineage>
</organism>